<dbReference type="AlphaFoldDB" id="A0AB73LPF5"/>
<sequence length="100" mass="11246">MTLQGYSSASKARSPEPDKVIKRKVLGGLHHVYFHSEAAYCSNHLILVSFLTRTAITKESFRNNSTNFRVINTKKQISKNVLPFSIIAIDTSGALHYHEL</sequence>
<comment type="caution">
    <text evidence="1">The sequence shown here is derived from an EMBL/GenBank/DDBJ whole genome shotgun (WGS) entry which is preliminary data.</text>
</comment>
<accession>A0AB73LPF5</accession>
<name>A0AB73LPF5_9LEPT</name>
<reference evidence="1 2" key="1">
    <citation type="submission" date="2017-01" db="EMBL/GenBank/DDBJ databases">
        <title>Comparative genomic analysis of Brazilian Leptospira santarosai.</title>
        <authorList>
            <person name="Moreno L.Z."/>
            <person name="Miraglia F."/>
            <person name="Kremer F.S."/>
            <person name="Eslabao M.R."/>
            <person name="Lilenbaum W."/>
            <person name="Dellagostin O.A."/>
            <person name="Moreno A.M."/>
        </authorList>
    </citation>
    <scope>NUCLEOTIDE SEQUENCE [LARGE SCALE GENOMIC DNA]</scope>
    <source>
        <strain evidence="1 2">M52/8-19</strain>
    </source>
</reference>
<organism evidence="1 2">
    <name type="scientific">Leptospira santarosai</name>
    <dbReference type="NCBI Taxonomy" id="28183"/>
    <lineage>
        <taxon>Bacteria</taxon>
        <taxon>Pseudomonadati</taxon>
        <taxon>Spirochaetota</taxon>
        <taxon>Spirochaetia</taxon>
        <taxon>Leptospirales</taxon>
        <taxon>Leptospiraceae</taxon>
        <taxon>Leptospira</taxon>
    </lineage>
</organism>
<evidence type="ECO:0000313" key="1">
    <source>
        <dbReference type="EMBL" id="ONF94378.1"/>
    </source>
</evidence>
<dbReference type="EMBL" id="MTSU01000002">
    <property type="protein sequence ID" value="ONF94378.1"/>
    <property type="molecule type" value="Genomic_DNA"/>
</dbReference>
<evidence type="ECO:0000313" key="2">
    <source>
        <dbReference type="Proteomes" id="UP000189337"/>
    </source>
</evidence>
<proteinExistence type="predicted"/>
<protein>
    <submittedName>
        <fullName evidence="1">Uncharacterized protein</fullName>
    </submittedName>
</protein>
<gene>
    <name evidence="1" type="ORF">BWD14_03730</name>
</gene>
<dbReference type="Proteomes" id="UP000189337">
    <property type="component" value="Unassembled WGS sequence"/>
</dbReference>